<dbReference type="InterPro" id="IPR003343">
    <property type="entry name" value="Big_2"/>
</dbReference>
<dbReference type="NCBIfam" id="TIGR03296">
    <property type="entry name" value="M6dom_TIGR03296"/>
    <property type="match status" value="1"/>
</dbReference>
<dbReference type="Pfam" id="PF05547">
    <property type="entry name" value="Peptidase_M6"/>
    <property type="match status" value="1"/>
</dbReference>
<dbReference type="Gene3D" id="2.60.40.10">
    <property type="entry name" value="Immunoglobulins"/>
    <property type="match status" value="1"/>
</dbReference>
<name>A0ABR7D1F4_9BACT</name>
<dbReference type="InterPro" id="IPR013783">
    <property type="entry name" value="Ig-like_fold"/>
</dbReference>
<proteinExistence type="predicted"/>
<organism evidence="2 3">
    <name type="scientific">Butyricimonas hominis</name>
    <dbReference type="NCBI Taxonomy" id="2763032"/>
    <lineage>
        <taxon>Bacteria</taxon>
        <taxon>Pseudomonadati</taxon>
        <taxon>Bacteroidota</taxon>
        <taxon>Bacteroidia</taxon>
        <taxon>Bacteroidales</taxon>
        <taxon>Odoribacteraceae</taxon>
        <taxon>Butyricimonas</taxon>
    </lineage>
</organism>
<protein>
    <submittedName>
        <fullName evidence="2">M6 family metalloprotease domain-containing protein</fullName>
    </submittedName>
</protein>
<dbReference type="CDD" id="cd00063">
    <property type="entry name" value="FN3"/>
    <property type="match status" value="1"/>
</dbReference>
<keyword evidence="2" id="KW-0645">Protease</keyword>
<dbReference type="SUPFAM" id="SSF49265">
    <property type="entry name" value="Fibronectin type III"/>
    <property type="match status" value="1"/>
</dbReference>
<dbReference type="SUPFAM" id="SSF49452">
    <property type="entry name" value="Starch-binding domain-like"/>
    <property type="match status" value="1"/>
</dbReference>
<dbReference type="Pfam" id="PF02368">
    <property type="entry name" value="Big_2"/>
    <property type="match status" value="1"/>
</dbReference>
<gene>
    <name evidence="2" type="ORF">H8S64_09540</name>
</gene>
<dbReference type="EMBL" id="JACOOH010000004">
    <property type="protein sequence ID" value="MBC5621340.1"/>
    <property type="molecule type" value="Genomic_DNA"/>
</dbReference>
<comment type="caution">
    <text evidence="2">The sequence shown here is derived from an EMBL/GenBank/DDBJ whole genome shotgun (WGS) entry which is preliminary data.</text>
</comment>
<dbReference type="GO" id="GO:0008237">
    <property type="term" value="F:metallopeptidase activity"/>
    <property type="evidence" value="ECO:0007669"/>
    <property type="project" value="UniProtKB-KW"/>
</dbReference>
<dbReference type="Gene3D" id="2.60.40.1120">
    <property type="entry name" value="Carboxypeptidase-like, regulatory domain"/>
    <property type="match status" value="1"/>
</dbReference>
<dbReference type="InterPro" id="IPR003961">
    <property type="entry name" value="FN3_dom"/>
</dbReference>
<evidence type="ECO:0000313" key="2">
    <source>
        <dbReference type="EMBL" id="MBC5621340.1"/>
    </source>
</evidence>
<dbReference type="PANTHER" id="PTHR41775">
    <property type="entry name" value="SECRETED PROTEIN-RELATED"/>
    <property type="match status" value="1"/>
</dbReference>
<dbReference type="InterPro" id="IPR008964">
    <property type="entry name" value="Invasin/intimin_cell_adhesion"/>
</dbReference>
<dbReference type="Gene3D" id="2.60.40.1080">
    <property type="match status" value="1"/>
</dbReference>
<keyword evidence="2" id="KW-0482">Metalloprotease</keyword>
<dbReference type="InterPro" id="IPR013784">
    <property type="entry name" value="Carb-bd-like_fold"/>
</dbReference>
<dbReference type="InterPro" id="IPR036116">
    <property type="entry name" value="FN3_sf"/>
</dbReference>
<reference evidence="2 3" key="1">
    <citation type="submission" date="2020-08" db="EMBL/GenBank/DDBJ databases">
        <title>Genome public.</title>
        <authorList>
            <person name="Liu C."/>
            <person name="Sun Q."/>
        </authorList>
    </citation>
    <scope>NUCLEOTIDE SEQUENCE [LARGE SCALE GENOMIC DNA]</scope>
    <source>
        <strain evidence="2 3">NSJ-56</strain>
    </source>
</reference>
<dbReference type="PANTHER" id="PTHR41775:SF1">
    <property type="entry name" value="PEPTIDASE M6-LIKE DOMAIN-CONTAINING PROTEIN"/>
    <property type="match status" value="1"/>
</dbReference>
<dbReference type="RefSeq" id="WP_186975896.1">
    <property type="nucleotide sequence ID" value="NZ_JACOOH010000004.1"/>
</dbReference>
<sequence>MKDRISCVKIFLLLLFLGWNGVTMGIPAQRGVCYKVLPDGTTLSIRMYGDERFHYLTTLDGYVIAQKEDGFYYYVDFSSTGARVISDMRANDQGKRDSRETASLTKRTKGIPASFKVRAKMRYAEREQKEVQKVFVAKGSPKALVVLVEFEDVKFATPSPQQAFNDLLNLGGYSANGATGSARDYYRDNSYGQFDPEFVVVGPYNLGKPMAYYGKNDDYGNDARMVDFVKDACQKVVDNGVSLRQFDTDGDGVLDNVFIYYAGFNEAEHGPAESIWPHRASLALYNYTVDGMKLADYACTSELRGNTGNRMAGIGTFCHEFGHVVGLMDAYDTDYGENGEGAGLFELSLMSSGNYNNDGCTPPCLTAMERVMAGWLEPEELTRAGSYNLLPISENKAYFYTTDVEGEIFMLECREQKGWDAFIRGAGLLIYQIDRSNNWVNGVKAKDRWLQNTINCIKAHPCMRIIPANGVEAGGFSSSGMFYPGSLNKTQVQPKPWSGIELGKGLSNISQRGSELSFDFYLAESVGMTGVVTNMKGEPQSGVCVTLKAVEEVVAKSVVPFIEYARSARSESIETITDSRGNYTFKDIPAGKYVVEAEKEGFARFSTVKDIILTDNRLDIQLQTPAEERAMKLSQNKDEEIMGSIRNISGAGPLYVAHNWTVEELRDYENCSLKWVDLDVSKAAGLELKVWLDDACVLTKSLDNFVYGRLNRIYLGDDAVMIPAGKTLKIGVRATGETNEIEIPITASRVSGGGVMSSNGTSWEKQEVCMILSAWLLETVWSTGVELDQKEVTVGILDTVRLSAKVLPEDVTNKAIVWSSSDNQIVKVTDKGEVIGLTEGVATVTAAAADGKSKITCNVTVVQDIVQLKDFMIGQREVRLVWNDDKEVLNWKIRYKQQKDNNLRVLESDTTFCIINQLLPGTAYDVEIVVQSGDVETGALVSRSFTTEKIQEEVASLAGIRTDWREGDLYWPVVTNIQKDVRRIVWKLDGKTFVPTRDLVLPAGSHVLRAEVTTTDGVTEILVRKINVQSKAKKDVK</sequence>
<dbReference type="InterPro" id="IPR008757">
    <property type="entry name" value="Peptidase_M6-like_domain"/>
</dbReference>
<dbReference type="SUPFAM" id="SSF55486">
    <property type="entry name" value="Metalloproteases ('zincins'), catalytic domain"/>
    <property type="match status" value="1"/>
</dbReference>
<keyword evidence="3" id="KW-1185">Reference proteome</keyword>
<dbReference type="SUPFAM" id="SSF49373">
    <property type="entry name" value="Invasin/intimin cell-adhesion fragments"/>
    <property type="match status" value="1"/>
</dbReference>
<evidence type="ECO:0000313" key="3">
    <source>
        <dbReference type="Proteomes" id="UP000646484"/>
    </source>
</evidence>
<feature type="domain" description="BIG2" evidence="1">
    <location>
        <begin position="781"/>
        <end position="858"/>
    </location>
</feature>
<dbReference type="Pfam" id="PF13620">
    <property type="entry name" value="CarboxypepD_reg"/>
    <property type="match status" value="1"/>
</dbReference>
<dbReference type="SMART" id="SM00635">
    <property type="entry name" value="BID_2"/>
    <property type="match status" value="1"/>
</dbReference>
<evidence type="ECO:0000259" key="1">
    <source>
        <dbReference type="SMART" id="SM00635"/>
    </source>
</evidence>
<dbReference type="Proteomes" id="UP000646484">
    <property type="component" value="Unassembled WGS sequence"/>
</dbReference>
<keyword evidence="2" id="KW-0378">Hydrolase</keyword>
<accession>A0ABR7D1F4</accession>